<dbReference type="GO" id="GO:0046872">
    <property type="term" value="F:metal ion binding"/>
    <property type="evidence" value="ECO:0007669"/>
    <property type="project" value="InterPro"/>
</dbReference>
<dbReference type="Gene3D" id="3.30.830.10">
    <property type="entry name" value="Metalloenzyme, LuxS/M16 peptidase-like"/>
    <property type="match status" value="2"/>
</dbReference>
<dbReference type="GO" id="GO:0004222">
    <property type="term" value="F:metalloendopeptidase activity"/>
    <property type="evidence" value="ECO:0007669"/>
    <property type="project" value="InterPro"/>
</dbReference>
<evidence type="ECO:0000313" key="8">
    <source>
        <dbReference type="Proteomes" id="UP000194946"/>
    </source>
</evidence>
<sequence length="421" mass="47559">MNQAIKITRLPSGMIVVTEKMDRVETISLGAYVSVGTRYETAEENGISHFLEHMAFKGTTTRSALDIAEAVENVGGHINAYTAREITAYYIKLLKDDYELGIDILGDILTHSTFDPTELERERGVILQEIGQANDTPDDIVFDYFQETAYPDQPMGRPTLGTEALIRTMKRDTLQAYMTRHYNTSNTIFAAAGNLDHDKIVDLVEHYFKDLPQTPTQSAIPANYQGGEFRKEKELDQAHILLGFPSVNYNHPQYYAAILLSIILGGGMSSRLFQEVREKHGLVYSVYSYNTAHQDDGLFGIYAGTGEEQTKELMPILIQELKKIQEFIKPEELQRTKAQLKSSLLMSMESTASRCEQIARHLQIYNRIIPPQEMVDRIDAVTIEDIYQIAEYIFHGKPTLTTLGPIRHVPSLAEIIESLKS</sequence>
<dbReference type="GO" id="GO:0006508">
    <property type="term" value="P:proteolysis"/>
    <property type="evidence" value="ECO:0007669"/>
    <property type="project" value="InterPro"/>
</dbReference>
<reference evidence="8" key="1">
    <citation type="submission" date="2014-06" db="EMBL/GenBank/DDBJ databases">
        <authorList>
            <person name="Winans N.J."/>
            <person name="Newell P.D."/>
            <person name="Douglas A.E."/>
        </authorList>
    </citation>
    <scope>NUCLEOTIDE SEQUENCE [LARGE SCALE GENOMIC DNA]</scope>
    <source>
        <strain evidence="8">DmL_052</strain>
    </source>
</reference>
<keyword evidence="3" id="KW-0482">Metalloprotease</keyword>
<dbReference type="SUPFAM" id="SSF63411">
    <property type="entry name" value="LuxS/MPP-like metallohydrolase"/>
    <property type="match status" value="2"/>
</dbReference>
<evidence type="ECO:0000256" key="2">
    <source>
        <dbReference type="ARBA" id="ARBA00007261"/>
    </source>
</evidence>
<dbReference type="InterPro" id="IPR050361">
    <property type="entry name" value="MPP/UQCRC_Complex"/>
</dbReference>
<dbReference type="InterPro" id="IPR011765">
    <property type="entry name" value="Pept_M16_N"/>
</dbReference>
<comment type="caution">
    <text evidence="7">The sequence shown here is derived from an EMBL/GenBank/DDBJ whole genome shotgun (WGS) entry which is preliminary data.</text>
</comment>
<evidence type="ECO:0000256" key="1">
    <source>
        <dbReference type="ARBA" id="ARBA00001947"/>
    </source>
</evidence>
<feature type="domain" description="Peptidase M16 N-terminal" evidence="5">
    <location>
        <begin position="16"/>
        <end position="162"/>
    </location>
</feature>
<gene>
    <name evidence="7" type="ORF">HK18_04415</name>
</gene>
<dbReference type="Pfam" id="PF05193">
    <property type="entry name" value="Peptidase_M16_C"/>
    <property type="match status" value="1"/>
</dbReference>
<name>A0A251ZWU7_9PROT</name>
<keyword evidence="3" id="KW-0645">Protease</keyword>
<dbReference type="PANTHER" id="PTHR11851:SF49">
    <property type="entry name" value="MITOCHONDRIAL-PROCESSING PEPTIDASE SUBUNIT ALPHA"/>
    <property type="match status" value="1"/>
</dbReference>
<keyword evidence="8" id="KW-1185">Reference proteome</keyword>
<comment type="cofactor">
    <cofactor evidence="1">
        <name>Zn(2+)</name>
        <dbReference type="ChEBI" id="CHEBI:29105"/>
    </cofactor>
</comment>
<accession>A0A251ZWU7</accession>
<evidence type="ECO:0000259" key="5">
    <source>
        <dbReference type="Pfam" id="PF00675"/>
    </source>
</evidence>
<keyword evidence="3" id="KW-0378">Hydrolase</keyword>
<evidence type="ECO:0000313" key="7">
    <source>
        <dbReference type="EMBL" id="OUI79147.1"/>
    </source>
</evidence>
<dbReference type="InterPro" id="IPR001431">
    <property type="entry name" value="Pept_M16_Zn_BS"/>
</dbReference>
<dbReference type="PANTHER" id="PTHR11851">
    <property type="entry name" value="METALLOPROTEASE"/>
    <property type="match status" value="1"/>
</dbReference>
<dbReference type="RefSeq" id="WP_040364021.1">
    <property type="nucleotide sequence ID" value="NZ_JOPB01000002.1"/>
</dbReference>
<evidence type="ECO:0000259" key="6">
    <source>
        <dbReference type="Pfam" id="PF05193"/>
    </source>
</evidence>
<proteinExistence type="inferred from homology"/>
<feature type="domain" description="Peptidase M16 C-terminal" evidence="6">
    <location>
        <begin position="169"/>
        <end position="340"/>
    </location>
</feature>
<dbReference type="InterPro" id="IPR007863">
    <property type="entry name" value="Peptidase_M16_C"/>
</dbReference>
<dbReference type="InterPro" id="IPR011249">
    <property type="entry name" value="Metalloenz_LuxS/M16"/>
</dbReference>
<organism evidence="7 8">
    <name type="scientific">Commensalibacter intestini</name>
    <dbReference type="NCBI Taxonomy" id="479936"/>
    <lineage>
        <taxon>Bacteria</taxon>
        <taxon>Pseudomonadati</taxon>
        <taxon>Pseudomonadota</taxon>
        <taxon>Alphaproteobacteria</taxon>
        <taxon>Acetobacterales</taxon>
        <taxon>Acetobacteraceae</taxon>
    </lineage>
</organism>
<dbReference type="Proteomes" id="UP000194946">
    <property type="component" value="Unassembled WGS sequence"/>
</dbReference>
<evidence type="ECO:0000256" key="4">
    <source>
        <dbReference type="RuleBase" id="RU004447"/>
    </source>
</evidence>
<protein>
    <submittedName>
        <fullName evidence="7">Peptidase M16</fullName>
    </submittedName>
</protein>
<dbReference type="EMBL" id="JOPB01000002">
    <property type="protein sequence ID" value="OUI79147.1"/>
    <property type="molecule type" value="Genomic_DNA"/>
</dbReference>
<dbReference type="Pfam" id="PF00675">
    <property type="entry name" value="Peptidase_M16"/>
    <property type="match status" value="1"/>
</dbReference>
<dbReference type="PROSITE" id="PS00143">
    <property type="entry name" value="INSULINASE"/>
    <property type="match status" value="1"/>
</dbReference>
<comment type="similarity">
    <text evidence="2 4">Belongs to the peptidase M16 family.</text>
</comment>
<dbReference type="FunFam" id="3.30.830.10:FF:000008">
    <property type="entry name" value="Mitochondrial-processing peptidase subunit beta"/>
    <property type="match status" value="1"/>
</dbReference>
<evidence type="ECO:0000256" key="3">
    <source>
        <dbReference type="ARBA" id="ARBA00023049"/>
    </source>
</evidence>
<dbReference type="AlphaFoldDB" id="A0A251ZWU7"/>